<feature type="domain" description="Polysaccharide export protein N-terminal" evidence="3">
    <location>
        <begin position="60"/>
        <end position="126"/>
    </location>
</feature>
<dbReference type="Gene3D" id="3.30.1950.10">
    <property type="entry name" value="wza like domain"/>
    <property type="match status" value="1"/>
</dbReference>
<dbReference type="PANTHER" id="PTHR33619:SF3">
    <property type="entry name" value="POLYSACCHARIDE EXPORT PROTEIN GFCE-RELATED"/>
    <property type="match status" value="1"/>
</dbReference>
<organism evidence="4 5">
    <name type="scientific">Rohdeia mirabilis</name>
    <dbReference type="NCBI Taxonomy" id="2528008"/>
    <lineage>
        <taxon>Bacteria</taxon>
        <taxon>Pseudomonadati</taxon>
        <taxon>Planctomycetota</taxon>
        <taxon>Planctomycetia</taxon>
        <taxon>Planctomycetia incertae sedis</taxon>
        <taxon>Rohdeia</taxon>
    </lineage>
</organism>
<feature type="signal peptide" evidence="2">
    <location>
        <begin position="1"/>
        <end position="25"/>
    </location>
</feature>
<evidence type="ECO:0000313" key="4">
    <source>
        <dbReference type="EMBL" id="QDU84921.1"/>
    </source>
</evidence>
<dbReference type="RefSeq" id="WP_145187310.1">
    <property type="nucleotide sequence ID" value="NZ_CP036290.1"/>
</dbReference>
<proteinExistence type="predicted"/>
<dbReference type="EMBL" id="CP036290">
    <property type="protein sequence ID" value="QDU84921.1"/>
    <property type="molecule type" value="Genomic_DNA"/>
</dbReference>
<accession>A0A518D0B8</accession>
<keyword evidence="1 2" id="KW-0732">Signal</keyword>
<dbReference type="InterPro" id="IPR003715">
    <property type="entry name" value="Poly_export_N"/>
</dbReference>
<dbReference type="GO" id="GO:0015159">
    <property type="term" value="F:polysaccharide transmembrane transporter activity"/>
    <property type="evidence" value="ECO:0007669"/>
    <property type="project" value="InterPro"/>
</dbReference>
<dbReference type="Pfam" id="PF02563">
    <property type="entry name" value="Poly_export"/>
    <property type="match status" value="1"/>
</dbReference>
<dbReference type="AlphaFoldDB" id="A0A518D0B8"/>
<evidence type="ECO:0000256" key="2">
    <source>
        <dbReference type="SAM" id="SignalP"/>
    </source>
</evidence>
<evidence type="ECO:0000259" key="3">
    <source>
        <dbReference type="Pfam" id="PF02563"/>
    </source>
</evidence>
<evidence type="ECO:0000256" key="1">
    <source>
        <dbReference type="ARBA" id="ARBA00022729"/>
    </source>
</evidence>
<dbReference type="PANTHER" id="PTHR33619">
    <property type="entry name" value="POLYSACCHARIDE EXPORT PROTEIN GFCE-RELATED"/>
    <property type="match status" value="1"/>
</dbReference>
<reference evidence="4 5" key="1">
    <citation type="submission" date="2019-02" db="EMBL/GenBank/DDBJ databases">
        <title>Deep-cultivation of Planctomycetes and their phenomic and genomic characterization uncovers novel biology.</title>
        <authorList>
            <person name="Wiegand S."/>
            <person name="Jogler M."/>
            <person name="Boedeker C."/>
            <person name="Pinto D."/>
            <person name="Vollmers J."/>
            <person name="Rivas-Marin E."/>
            <person name="Kohn T."/>
            <person name="Peeters S.H."/>
            <person name="Heuer A."/>
            <person name="Rast P."/>
            <person name="Oberbeckmann S."/>
            <person name="Bunk B."/>
            <person name="Jeske O."/>
            <person name="Meyerdierks A."/>
            <person name="Storesund J.E."/>
            <person name="Kallscheuer N."/>
            <person name="Luecker S."/>
            <person name="Lage O.M."/>
            <person name="Pohl T."/>
            <person name="Merkel B.J."/>
            <person name="Hornburger P."/>
            <person name="Mueller R.-W."/>
            <person name="Bruemmer F."/>
            <person name="Labrenz M."/>
            <person name="Spormann A.M."/>
            <person name="Op den Camp H."/>
            <person name="Overmann J."/>
            <person name="Amann R."/>
            <person name="Jetten M.S.M."/>
            <person name="Mascher T."/>
            <person name="Medema M.H."/>
            <person name="Devos D.P."/>
            <person name="Kaster A.-K."/>
            <person name="Ovreas L."/>
            <person name="Rohde M."/>
            <person name="Galperin M.Y."/>
            <person name="Jogler C."/>
        </authorList>
    </citation>
    <scope>NUCLEOTIDE SEQUENCE [LARGE SCALE GENOMIC DNA]</scope>
    <source>
        <strain evidence="4 5">Pla163</strain>
    </source>
</reference>
<keyword evidence="5" id="KW-1185">Reference proteome</keyword>
<feature type="chain" id="PRO_5021705039" evidence="2">
    <location>
        <begin position="26"/>
        <end position="265"/>
    </location>
</feature>
<dbReference type="Gene3D" id="3.10.560.10">
    <property type="entry name" value="Outer membrane lipoprotein wza domain like"/>
    <property type="match status" value="1"/>
</dbReference>
<dbReference type="InterPro" id="IPR049712">
    <property type="entry name" value="Poly_export"/>
</dbReference>
<dbReference type="Proteomes" id="UP000319342">
    <property type="component" value="Chromosome"/>
</dbReference>
<dbReference type="OrthoDB" id="233929at2"/>
<name>A0A518D0B8_9BACT</name>
<sequence length="265" mass="29412" precursor="true">MSTTAHLGRVLPLLLALFATLGTSALSSCTTSPDKRVLQYLNQEGYGKRYVGNIREEAYITIGDLIQVYDEFDDEWIADAEVEVDGTVFLPQLGSVPVAGMTRSELESYLTQRRSELFVRTSVKVRRMQLGPRYYWILGEVTSGGGRKALTEDLTIFDAVMLARPDATRANAGRIRLIRADPVDPLILHFDLRDMLAGTTGDSSRNYEIRENDIIVVPPTFMTQLGNFIAALVTPIGQVLNGLLGPLLQFARYERISDGTNFVGF</sequence>
<evidence type="ECO:0000313" key="5">
    <source>
        <dbReference type="Proteomes" id="UP000319342"/>
    </source>
</evidence>
<gene>
    <name evidence="4" type="ORF">Pla163_20400</name>
</gene>
<protein>
    <submittedName>
        <fullName evidence="4">Polysaccharide biosynthesis/export protein</fullName>
    </submittedName>
</protein>